<keyword evidence="3" id="KW-1185">Reference proteome</keyword>
<protein>
    <submittedName>
        <fullName evidence="2">Uncharacterized protein</fullName>
    </submittedName>
</protein>
<gene>
    <name evidence="2" type="ORF">PXEA_LOCUS12036</name>
</gene>
<accession>A0A3S5CLM5</accession>
<organism evidence="2 3">
    <name type="scientific">Protopolystoma xenopodis</name>
    <dbReference type="NCBI Taxonomy" id="117903"/>
    <lineage>
        <taxon>Eukaryota</taxon>
        <taxon>Metazoa</taxon>
        <taxon>Spiralia</taxon>
        <taxon>Lophotrochozoa</taxon>
        <taxon>Platyhelminthes</taxon>
        <taxon>Monogenea</taxon>
        <taxon>Polyopisthocotylea</taxon>
        <taxon>Polystomatidea</taxon>
        <taxon>Polystomatidae</taxon>
        <taxon>Protopolystoma</taxon>
    </lineage>
</organism>
<dbReference type="Proteomes" id="UP000784294">
    <property type="component" value="Unassembled WGS sequence"/>
</dbReference>
<evidence type="ECO:0000313" key="2">
    <source>
        <dbReference type="EMBL" id="VEL18596.1"/>
    </source>
</evidence>
<dbReference type="EMBL" id="CAAALY010037705">
    <property type="protein sequence ID" value="VEL18596.1"/>
    <property type="molecule type" value="Genomic_DNA"/>
</dbReference>
<sequence length="170" mass="18496">MRTREKLMAASTRQSGGPSSSWRQLVALPSPSRQSPDDASGENRSGRPHSVAPKAWRQQVYGGKHTSRASWVRGVRGREKDCGTARRRSSPDLKVSAPARRTALGVGEPKGRMAERKRQASGRLQNWRAAAMLRERGSRHVAQGEIGDKARADEAPNNEATQQGSQSSSA</sequence>
<proteinExistence type="predicted"/>
<comment type="caution">
    <text evidence="2">The sequence shown here is derived from an EMBL/GenBank/DDBJ whole genome shotgun (WGS) entry which is preliminary data.</text>
</comment>
<feature type="compositionally biased region" description="Polar residues" evidence="1">
    <location>
        <begin position="11"/>
        <end position="23"/>
    </location>
</feature>
<evidence type="ECO:0000256" key="1">
    <source>
        <dbReference type="SAM" id="MobiDB-lite"/>
    </source>
</evidence>
<dbReference type="AlphaFoldDB" id="A0A3S5CLM5"/>
<feature type="region of interest" description="Disordered" evidence="1">
    <location>
        <begin position="134"/>
        <end position="170"/>
    </location>
</feature>
<feature type="compositionally biased region" description="Polar residues" evidence="1">
    <location>
        <begin position="158"/>
        <end position="170"/>
    </location>
</feature>
<name>A0A3S5CLM5_9PLAT</name>
<feature type="region of interest" description="Disordered" evidence="1">
    <location>
        <begin position="1"/>
        <end position="100"/>
    </location>
</feature>
<evidence type="ECO:0000313" key="3">
    <source>
        <dbReference type="Proteomes" id="UP000784294"/>
    </source>
</evidence>
<reference evidence="2" key="1">
    <citation type="submission" date="2018-11" db="EMBL/GenBank/DDBJ databases">
        <authorList>
            <consortium name="Pathogen Informatics"/>
        </authorList>
    </citation>
    <scope>NUCLEOTIDE SEQUENCE</scope>
</reference>